<feature type="region of interest" description="Disordered" evidence="1">
    <location>
        <begin position="63"/>
        <end position="183"/>
    </location>
</feature>
<feature type="compositionally biased region" description="Polar residues" evidence="1">
    <location>
        <begin position="70"/>
        <end position="80"/>
    </location>
</feature>
<accession>A0A4U0U9Q9</accession>
<organism evidence="2 3">
    <name type="scientific">Salinomyces thailandicus</name>
    <dbReference type="NCBI Taxonomy" id="706561"/>
    <lineage>
        <taxon>Eukaryota</taxon>
        <taxon>Fungi</taxon>
        <taxon>Dikarya</taxon>
        <taxon>Ascomycota</taxon>
        <taxon>Pezizomycotina</taxon>
        <taxon>Dothideomycetes</taxon>
        <taxon>Dothideomycetidae</taxon>
        <taxon>Mycosphaerellales</taxon>
        <taxon>Teratosphaeriaceae</taxon>
        <taxon>Salinomyces</taxon>
    </lineage>
</organism>
<comment type="caution">
    <text evidence="2">The sequence shown here is derived from an EMBL/GenBank/DDBJ whole genome shotgun (WGS) entry which is preliminary data.</text>
</comment>
<dbReference type="EMBL" id="NAJL01000009">
    <property type="protein sequence ID" value="TKA31005.1"/>
    <property type="molecule type" value="Genomic_DNA"/>
</dbReference>
<evidence type="ECO:0000256" key="1">
    <source>
        <dbReference type="SAM" id="MobiDB-lite"/>
    </source>
</evidence>
<protein>
    <submittedName>
        <fullName evidence="2">Uncharacterized protein</fullName>
    </submittedName>
</protein>
<sequence length="183" mass="19757">MPIQWTAQADQQLLAAIIKVYDVKVTGPKLSEVADIMGSGCTPKALTHRLAKIRNLAKAEHTDVAAPEAKTTSTIKQSSKVKARGGETKKTAGGRKKTACMPPDDEDDAELIHGGAAPTPPPSDRPKRRVSKRDYAQLADEDEDEDDDENGDATNQLTKKVKIEVGEDIGEGLRQTNEEGLEN</sequence>
<gene>
    <name evidence="2" type="ORF">B0A50_01973</name>
</gene>
<reference evidence="2 3" key="1">
    <citation type="submission" date="2017-03" db="EMBL/GenBank/DDBJ databases">
        <title>Genomes of endolithic fungi from Antarctica.</title>
        <authorList>
            <person name="Coleine C."/>
            <person name="Masonjones S."/>
            <person name="Stajich J.E."/>
        </authorList>
    </citation>
    <scope>NUCLEOTIDE SEQUENCE [LARGE SCALE GENOMIC DNA]</scope>
    <source>
        <strain evidence="2 3">CCFEE 6315</strain>
    </source>
</reference>
<proteinExistence type="predicted"/>
<feature type="compositionally biased region" description="Acidic residues" evidence="1">
    <location>
        <begin position="139"/>
        <end position="151"/>
    </location>
</feature>
<dbReference type="AlphaFoldDB" id="A0A4U0U9Q9"/>
<dbReference type="Proteomes" id="UP000308549">
    <property type="component" value="Unassembled WGS sequence"/>
</dbReference>
<dbReference type="OrthoDB" id="5418867at2759"/>
<evidence type="ECO:0000313" key="3">
    <source>
        <dbReference type="Proteomes" id="UP000308549"/>
    </source>
</evidence>
<keyword evidence="3" id="KW-1185">Reference proteome</keyword>
<name>A0A4U0U9Q9_9PEZI</name>
<evidence type="ECO:0000313" key="2">
    <source>
        <dbReference type="EMBL" id="TKA31005.1"/>
    </source>
</evidence>